<organism evidence="1 2">
    <name type="scientific">Botryotinia narcissicola</name>
    <dbReference type="NCBI Taxonomy" id="278944"/>
    <lineage>
        <taxon>Eukaryota</taxon>
        <taxon>Fungi</taxon>
        <taxon>Dikarya</taxon>
        <taxon>Ascomycota</taxon>
        <taxon>Pezizomycotina</taxon>
        <taxon>Leotiomycetes</taxon>
        <taxon>Helotiales</taxon>
        <taxon>Sclerotiniaceae</taxon>
        <taxon>Botryotinia</taxon>
    </lineage>
</organism>
<keyword evidence="2" id="KW-1185">Reference proteome</keyword>
<gene>
    <name evidence="1" type="ORF">BOTNAR_0052g00330</name>
</gene>
<protein>
    <submittedName>
        <fullName evidence="1">Uncharacterized protein</fullName>
    </submittedName>
</protein>
<proteinExistence type="predicted"/>
<sequence>MVLPLQIEHRILAAEICHRHHEPYRLLTSKTNEIDRDYYMFVMDDLKLQHVGADCETIRHKPENFPRLAQLVSPEFMILYEVQQRQG</sequence>
<dbReference type="AlphaFoldDB" id="A0A4Z1JD74"/>
<reference evidence="1 2" key="1">
    <citation type="submission" date="2017-12" db="EMBL/GenBank/DDBJ databases">
        <title>Comparative genomics of Botrytis spp.</title>
        <authorList>
            <person name="Valero-Jimenez C.A."/>
            <person name="Tapia P."/>
            <person name="Veloso J."/>
            <person name="Silva-Moreno E."/>
            <person name="Staats M."/>
            <person name="Valdes J.H."/>
            <person name="Van Kan J.A.L."/>
        </authorList>
    </citation>
    <scope>NUCLEOTIDE SEQUENCE [LARGE SCALE GENOMIC DNA]</scope>
    <source>
        <strain evidence="1 2">MUCL2120</strain>
    </source>
</reference>
<comment type="caution">
    <text evidence="1">The sequence shown here is derived from an EMBL/GenBank/DDBJ whole genome shotgun (WGS) entry which is preliminary data.</text>
</comment>
<evidence type="ECO:0000313" key="1">
    <source>
        <dbReference type="EMBL" id="TGO66897.1"/>
    </source>
</evidence>
<accession>A0A4Z1JD74</accession>
<name>A0A4Z1JD74_9HELO</name>
<dbReference type="Proteomes" id="UP000297452">
    <property type="component" value="Unassembled WGS sequence"/>
</dbReference>
<evidence type="ECO:0000313" key="2">
    <source>
        <dbReference type="Proteomes" id="UP000297452"/>
    </source>
</evidence>
<dbReference type="EMBL" id="PQXJ01000052">
    <property type="protein sequence ID" value="TGO66897.1"/>
    <property type="molecule type" value="Genomic_DNA"/>
</dbReference>